<organism evidence="4 6">
    <name type="scientific">Mycobacterium intracellulare subsp. chimaera</name>
    <dbReference type="NCBI Taxonomy" id="222805"/>
    <lineage>
        <taxon>Bacteria</taxon>
        <taxon>Bacillati</taxon>
        <taxon>Actinomycetota</taxon>
        <taxon>Actinomycetes</taxon>
        <taxon>Mycobacteriales</taxon>
        <taxon>Mycobacteriaceae</taxon>
        <taxon>Mycobacterium</taxon>
        <taxon>Mycobacterium avium complex (MAC)</taxon>
    </lineage>
</organism>
<dbReference type="InterPro" id="IPR039569">
    <property type="entry name" value="FAS1-like_DH_region"/>
</dbReference>
<dbReference type="NCBIfam" id="NF040624">
    <property type="entry name" value="HadA"/>
    <property type="match status" value="1"/>
</dbReference>
<dbReference type="EMBL" id="CP015268">
    <property type="protein sequence ID" value="ASL18287.1"/>
    <property type="molecule type" value="Genomic_DNA"/>
</dbReference>
<dbReference type="NCBIfam" id="NF010245">
    <property type="entry name" value="PRK13692.1"/>
    <property type="match status" value="1"/>
</dbReference>
<evidence type="ECO:0000313" key="6">
    <source>
        <dbReference type="Proteomes" id="UP000198286"/>
    </source>
</evidence>
<proteinExistence type="inferred from homology"/>
<dbReference type="InterPro" id="IPR054849">
    <property type="entry name" value="UPF0336_fam"/>
</dbReference>
<evidence type="ECO:0000313" key="4">
    <source>
        <dbReference type="EMBL" id="ASL16360.1"/>
    </source>
</evidence>
<accession>A0A7U5RWZ6</accession>
<sequence length="187" mass="20869">MRLSILRRLCAGRLGKVGIVSLSSRLVGMHYRYPDYYEVDREQIRQYALAVKNRNATFLTEDAAAQLGYDSLPAPLTFTSVFGYKAQLAFFHDANIALEEAQIVQVDQVLKYFKPIKAGMRLYCDVYVDSVRQGHGADIIVLKSVVTDDRDELVQETYTTLAGRSGEQGQEGFTDCPAPSSSSRRSA</sequence>
<dbReference type="EMBL" id="CP015267">
    <property type="protein sequence ID" value="ASL16360.1"/>
    <property type="molecule type" value="Genomic_DNA"/>
</dbReference>
<dbReference type="InterPro" id="IPR016709">
    <property type="entry name" value="HadA-like"/>
</dbReference>
<feature type="compositionally biased region" description="Low complexity" evidence="2">
    <location>
        <begin position="177"/>
        <end position="187"/>
    </location>
</feature>
<dbReference type="HAMAP" id="MF_00799">
    <property type="entry name" value="UPF0336"/>
    <property type="match status" value="1"/>
</dbReference>
<dbReference type="Pfam" id="PF13452">
    <property type="entry name" value="FAS1_DH_region"/>
    <property type="match status" value="1"/>
</dbReference>
<comment type="similarity">
    <text evidence="1">Belongs to the UPF0336 family.</text>
</comment>
<reference evidence="4 6" key="1">
    <citation type="journal article" date="2017" name="Lancet Infect. Dis.">
        <title>Global outbreak of severe Mycobacterium chimaera disease after cardiac surgery: a molecular epidemiological study.</title>
        <authorList>
            <person name="van Ingen J."/>
            <person name="Kohl T."/>
            <person name="Kranzer K."/>
            <person name="Hasse B."/>
            <person name="Keller P."/>
            <person name="Szafranska A."/>
            <person name="Hillemann D."/>
            <person name="Chand M."/>
            <person name="Schreiber P."/>
            <person name="Sommerstein R."/>
            <person name="Berger C."/>
            <person name="Genoni M."/>
            <person name="Ruegg C."/>
            <person name="Troillet N."/>
            <person name="Widmer A.F."/>
            <person name="Becker S.L."/>
            <person name="Herrmann M."/>
            <person name="Eckmanns T."/>
            <person name="Haller S."/>
            <person name="Hoeller C."/>
            <person name="Debast S.B."/>
            <person name="Wolfhagen M.J."/>
            <person name="Hopman J."/>
            <person name="Kluytmans J."/>
            <person name="Langelaar M."/>
            <person name="Notermans D.W."/>
            <person name="ten Oever J."/>
            <person name="van den Barselaar P."/>
            <person name="Vonk A.B.A."/>
            <person name="Vos M.C."/>
            <person name="Ahmed N."/>
            <person name="Brown T."/>
            <person name="Crook D."/>
            <person name="Lamagni T."/>
            <person name="Phin N."/>
            <person name="Smith E.G."/>
            <person name="Zambon M."/>
            <person name="Serr A."/>
            <person name="Goetting T."/>
            <person name="Ebner W."/>
            <person name="Thuermer A."/>
            <person name="Utpatel C."/>
            <person name="Sproer C."/>
            <person name="Bunk B."/>
            <person name="Nubel U."/>
            <person name="Bloemberg G."/>
            <person name="Bottger E."/>
            <person name="Niemann S."/>
            <person name="Wagner D."/>
            <person name="Sax H."/>
        </authorList>
    </citation>
    <scope>NUCLEOTIDE SEQUENCE [LARGE SCALE GENOMIC DNA]</scope>
    <source>
        <strain evidence="4 6">ZUERICH-2</strain>
        <plasmid evidence="5 6">unnamed 1</plasmid>
    </source>
</reference>
<evidence type="ECO:0000313" key="5">
    <source>
        <dbReference type="EMBL" id="ASL18287.1"/>
    </source>
</evidence>
<keyword evidence="5" id="KW-0614">Plasmid</keyword>
<evidence type="ECO:0000256" key="1">
    <source>
        <dbReference type="HAMAP-Rule" id="MF_00799"/>
    </source>
</evidence>
<geneLocation type="plasmid" evidence="5 6">
    <name>unnamed 1</name>
</geneLocation>
<dbReference type="Proteomes" id="UP000198286">
    <property type="component" value="Chromosome"/>
</dbReference>
<evidence type="ECO:0000259" key="3">
    <source>
        <dbReference type="Pfam" id="PF13452"/>
    </source>
</evidence>
<dbReference type="InterPro" id="IPR029069">
    <property type="entry name" value="HotDog_dom_sf"/>
</dbReference>
<feature type="domain" description="FAS1-like dehydratase" evidence="3">
    <location>
        <begin position="26"/>
        <end position="156"/>
    </location>
</feature>
<evidence type="ECO:0000256" key="2">
    <source>
        <dbReference type="SAM" id="MobiDB-lite"/>
    </source>
</evidence>
<gene>
    <name evidence="4" type="ORF">MYCOZU2_03987</name>
    <name evidence="5" type="ORF">MYCOZU2_05942</name>
</gene>
<dbReference type="SUPFAM" id="SSF54637">
    <property type="entry name" value="Thioesterase/thiol ester dehydrase-isomerase"/>
    <property type="match status" value="1"/>
</dbReference>
<dbReference type="Gene3D" id="3.10.129.10">
    <property type="entry name" value="Hotdog Thioesterase"/>
    <property type="match status" value="1"/>
</dbReference>
<name>A0A7U5RWZ6_MYCIT</name>
<dbReference type="CDD" id="cd03441">
    <property type="entry name" value="R_hydratase_like"/>
    <property type="match status" value="1"/>
</dbReference>
<protein>
    <recommendedName>
        <fullName evidence="1">UPF0336 protein MYCOZU2_03987</fullName>
    </recommendedName>
</protein>
<dbReference type="Proteomes" id="UP000198286">
    <property type="component" value="Plasmid unnamed 1"/>
</dbReference>
<dbReference type="AlphaFoldDB" id="A0A7U5RWZ6"/>
<feature type="region of interest" description="Disordered" evidence="2">
    <location>
        <begin position="160"/>
        <end position="187"/>
    </location>
</feature>